<dbReference type="InterPro" id="IPR013783">
    <property type="entry name" value="Ig-like_fold"/>
</dbReference>
<comment type="caution">
    <text evidence="3">The sequence shown here is derived from an EMBL/GenBank/DDBJ whole genome shotgun (WGS) entry which is preliminary data.</text>
</comment>
<evidence type="ECO:0000259" key="2">
    <source>
        <dbReference type="PROSITE" id="PS50835"/>
    </source>
</evidence>
<dbReference type="InterPro" id="IPR007110">
    <property type="entry name" value="Ig-like_dom"/>
</dbReference>
<reference evidence="3 4" key="1">
    <citation type="submission" date="2020-03" db="EMBL/GenBank/DDBJ databases">
        <title>Dissostichus mawsoni Genome sequencing and assembly.</title>
        <authorList>
            <person name="Park H."/>
        </authorList>
    </citation>
    <scope>NUCLEOTIDE SEQUENCE [LARGE SCALE GENOMIC DNA]</scope>
    <source>
        <strain evidence="3">DM0001</strain>
        <tissue evidence="3">Muscle</tissue>
    </source>
</reference>
<evidence type="ECO:0000313" key="3">
    <source>
        <dbReference type="EMBL" id="KAF3847840.1"/>
    </source>
</evidence>
<evidence type="ECO:0000313" key="4">
    <source>
        <dbReference type="Proteomes" id="UP000518266"/>
    </source>
</evidence>
<dbReference type="EMBL" id="JAAKFY010000013">
    <property type="protein sequence ID" value="KAF3847840.1"/>
    <property type="molecule type" value="Genomic_DNA"/>
</dbReference>
<dbReference type="InterPro" id="IPR013162">
    <property type="entry name" value="CD80_C2-set"/>
</dbReference>
<dbReference type="AlphaFoldDB" id="A0A7J5YEI9"/>
<dbReference type="OrthoDB" id="9904387at2759"/>
<organism evidence="3 4">
    <name type="scientific">Dissostichus mawsoni</name>
    <name type="common">Antarctic cod</name>
    <dbReference type="NCBI Taxonomy" id="36200"/>
    <lineage>
        <taxon>Eukaryota</taxon>
        <taxon>Metazoa</taxon>
        <taxon>Chordata</taxon>
        <taxon>Craniata</taxon>
        <taxon>Vertebrata</taxon>
        <taxon>Euteleostomi</taxon>
        <taxon>Actinopterygii</taxon>
        <taxon>Neopterygii</taxon>
        <taxon>Teleostei</taxon>
        <taxon>Neoteleostei</taxon>
        <taxon>Acanthomorphata</taxon>
        <taxon>Eupercaria</taxon>
        <taxon>Perciformes</taxon>
        <taxon>Notothenioidei</taxon>
        <taxon>Nototheniidae</taxon>
        <taxon>Dissostichus</taxon>
    </lineage>
</organism>
<name>A0A7J5YEI9_DISMA</name>
<feature type="domain" description="Ig-like" evidence="2">
    <location>
        <begin position="104"/>
        <end position="169"/>
    </location>
</feature>
<accession>A0A7J5YEI9</accession>
<dbReference type="PROSITE" id="PS50835">
    <property type="entry name" value="IG_LIKE"/>
    <property type="match status" value="1"/>
</dbReference>
<dbReference type="Gene3D" id="2.60.40.10">
    <property type="entry name" value="Immunoglobulins"/>
    <property type="match status" value="1"/>
</dbReference>
<sequence length="193" mass="21028">MIQYRGVVGGNVTFYSPVAENGKLELMYIQRGSTLVNGYYAAKSIGDTVWSNTRMDAEKRAMHMSSLKVSHRGDYQCYTMYSGSALGPVKTVMHLIVTGIYSKPALTMDCCDQSPPLSCLLKCVAHGGYPEAEVKWNVSQTHTLKAMNNITKDNVTLLVNTSSTASLNCSNGETFISCSVGKLRSELLSVCES</sequence>
<evidence type="ECO:0000256" key="1">
    <source>
        <dbReference type="ARBA" id="ARBA00023157"/>
    </source>
</evidence>
<gene>
    <name evidence="3" type="ORF">F7725_020868</name>
</gene>
<keyword evidence="1" id="KW-1015">Disulfide bond</keyword>
<keyword evidence="4" id="KW-1185">Reference proteome</keyword>
<dbReference type="Proteomes" id="UP000518266">
    <property type="component" value="Unassembled WGS sequence"/>
</dbReference>
<protein>
    <recommendedName>
        <fullName evidence="2">Ig-like domain-containing protein</fullName>
    </recommendedName>
</protein>
<proteinExistence type="predicted"/>
<dbReference type="Pfam" id="PF08205">
    <property type="entry name" value="C2-set_2"/>
    <property type="match status" value="1"/>
</dbReference>